<dbReference type="AlphaFoldDB" id="A0A4R9JNU4"/>
<keyword evidence="3" id="KW-1185">Reference proteome</keyword>
<protein>
    <submittedName>
        <fullName evidence="2">Uncharacterized protein</fullName>
    </submittedName>
</protein>
<sequence>MLRNKKIISLIFIFLTLLFFSLIGFYSDREWGGVYIFVKHRPMFKLFFASPIGEADPTDIPGKEGYLSSEGKEEENLFIEFVEENKGYERSFRLF</sequence>
<keyword evidence="1" id="KW-0472">Membrane</keyword>
<dbReference type="RefSeq" id="WP_135620210.1">
    <property type="nucleotide sequence ID" value="NZ_RQGG01000036.1"/>
</dbReference>
<keyword evidence="1" id="KW-0812">Transmembrane</keyword>
<comment type="caution">
    <text evidence="2">The sequence shown here is derived from an EMBL/GenBank/DDBJ whole genome shotgun (WGS) entry which is preliminary data.</text>
</comment>
<gene>
    <name evidence="2" type="ORF">EHQ59_13735</name>
</gene>
<dbReference type="Proteomes" id="UP000297609">
    <property type="component" value="Unassembled WGS sequence"/>
</dbReference>
<organism evidence="2 3">
    <name type="scientific">Leptospira kemamanensis</name>
    <dbReference type="NCBI Taxonomy" id="2484942"/>
    <lineage>
        <taxon>Bacteria</taxon>
        <taxon>Pseudomonadati</taxon>
        <taxon>Spirochaetota</taxon>
        <taxon>Spirochaetia</taxon>
        <taxon>Leptospirales</taxon>
        <taxon>Leptospiraceae</taxon>
        <taxon>Leptospira</taxon>
    </lineage>
</organism>
<evidence type="ECO:0000313" key="3">
    <source>
        <dbReference type="Proteomes" id="UP000297609"/>
    </source>
</evidence>
<evidence type="ECO:0000256" key="1">
    <source>
        <dbReference type="SAM" id="Phobius"/>
    </source>
</evidence>
<dbReference type="EMBL" id="RQGG01000036">
    <property type="protein sequence ID" value="TGL50438.1"/>
    <property type="molecule type" value="Genomic_DNA"/>
</dbReference>
<keyword evidence="1" id="KW-1133">Transmembrane helix</keyword>
<name>A0A4R9JNU4_9LEPT</name>
<dbReference type="OrthoDB" id="1366541at2"/>
<accession>A0A4R9JNU4</accession>
<proteinExistence type="predicted"/>
<evidence type="ECO:0000313" key="2">
    <source>
        <dbReference type="EMBL" id="TGL50438.1"/>
    </source>
</evidence>
<feature type="transmembrane region" description="Helical" evidence="1">
    <location>
        <begin position="7"/>
        <end position="26"/>
    </location>
</feature>
<reference evidence="2" key="1">
    <citation type="journal article" date="2019" name="PLoS Negl. Trop. Dis.">
        <title>Revisiting the worldwide diversity of Leptospira species in the environment.</title>
        <authorList>
            <person name="Vincent A.T."/>
            <person name="Schiettekatte O."/>
            <person name="Bourhy P."/>
            <person name="Veyrier F.J."/>
            <person name="Picardeau M."/>
        </authorList>
    </citation>
    <scope>NUCLEOTIDE SEQUENCE [LARGE SCALE GENOMIC DNA]</scope>
    <source>
        <strain evidence="2">201702454</strain>
    </source>
</reference>